<feature type="transmembrane region" description="Helical" evidence="1">
    <location>
        <begin position="38"/>
        <end position="54"/>
    </location>
</feature>
<keyword evidence="1" id="KW-0472">Membrane</keyword>
<keyword evidence="1" id="KW-0812">Transmembrane</keyword>
<accession>A0A1S1Z2E4</accession>
<dbReference type="EMBL" id="JRYR02000001">
    <property type="protein sequence ID" value="OHX67275.1"/>
    <property type="molecule type" value="Genomic_DNA"/>
</dbReference>
<dbReference type="RefSeq" id="WP_044226143.1">
    <property type="nucleotide sequence ID" value="NZ_JRYR02000001.1"/>
</dbReference>
<keyword evidence="3" id="KW-1185">Reference proteome</keyword>
<evidence type="ECO:0000313" key="2">
    <source>
        <dbReference type="EMBL" id="OHX67275.1"/>
    </source>
</evidence>
<feature type="transmembrane region" description="Helical" evidence="1">
    <location>
        <begin position="7"/>
        <end position="26"/>
    </location>
</feature>
<gene>
    <name evidence="2" type="ORF">NH26_13455</name>
</gene>
<keyword evidence="1" id="KW-1133">Transmembrane helix</keyword>
<organism evidence="2 3">
    <name type="scientific">Flammeovirga pacifica</name>
    <dbReference type="NCBI Taxonomy" id="915059"/>
    <lineage>
        <taxon>Bacteria</taxon>
        <taxon>Pseudomonadati</taxon>
        <taxon>Bacteroidota</taxon>
        <taxon>Cytophagia</taxon>
        <taxon>Cytophagales</taxon>
        <taxon>Flammeovirgaceae</taxon>
        <taxon>Flammeovirga</taxon>
    </lineage>
</organism>
<dbReference type="STRING" id="915059.NH26_13455"/>
<comment type="caution">
    <text evidence="2">The sequence shown here is derived from an EMBL/GenBank/DDBJ whole genome shotgun (WGS) entry which is preliminary data.</text>
</comment>
<dbReference type="OrthoDB" id="9897529at2"/>
<name>A0A1S1Z2E4_FLAPC</name>
<dbReference type="AlphaFoldDB" id="A0A1S1Z2E4"/>
<sequence>MGKGFDWLVNFIFAIAGISFLILAYYDWKKGLDYTENLKLGGFCFLLLGVKVGLKKLTGRKQKDRENRFKDRLK</sequence>
<dbReference type="Proteomes" id="UP000179797">
    <property type="component" value="Unassembled WGS sequence"/>
</dbReference>
<reference evidence="2 3" key="1">
    <citation type="journal article" date="2012" name="Int. J. Syst. Evol. Microbiol.">
        <title>Flammeovirga pacifica sp. nov., isolated from deep-sea sediment.</title>
        <authorList>
            <person name="Xu H."/>
            <person name="Fu Y."/>
            <person name="Yang N."/>
            <person name="Ding Z."/>
            <person name="Lai Q."/>
            <person name="Zeng R."/>
        </authorList>
    </citation>
    <scope>NUCLEOTIDE SEQUENCE [LARGE SCALE GENOMIC DNA]</scope>
    <source>
        <strain evidence="3">DSM 24597 / LMG 26175 / WPAGA1</strain>
    </source>
</reference>
<evidence type="ECO:0000256" key="1">
    <source>
        <dbReference type="SAM" id="Phobius"/>
    </source>
</evidence>
<evidence type="ECO:0000313" key="3">
    <source>
        <dbReference type="Proteomes" id="UP000179797"/>
    </source>
</evidence>
<protein>
    <submittedName>
        <fullName evidence="2">Uncharacterized protein</fullName>
    </submittedName>
</protein>
<proteinExistence type="predicted"/>